<feature type="transmembrane region" description="Helical" evidence="1">
    <location>
        <begin position="148"/>
        <end position="167"/>
    </location>
</feature>
<accession>A0A3D9ZG24</accession>
<gene>
    <name evidence="2" type="ORF">DFJ67_0757</name>
</gene>
<keyword evidence="1" id="KW-0472">Membrane</keyword>
<protein>
    <submittedName>
        <fullName evidence="2">Uncharacterized protein</fullName>
    </submittedName>
</protein>
<evidence type="ECO:0000313" key="2">
    <source>
        <dbReference type="EMBL" id="REF94813.1"/>
    </source>
</evidence>
<organism evidence="2 3">
    <name type="scientific">Asanoa ferruginea</name>
    <dbReference type="NCBI Taxonomy" id="53367"/>
    <lineage>
        <taxon>Bacteria</taxon>
        <taxon>Bacillati</taxon>
        <taxon>Actinomycetota</taxon>
        <taxon>Actinomycetes</taxon>
        <taxon>Micromonosporales</taxon>
        <taxon>Micromonosporaceae</taxon>
        <taxon>Asanoa</taxon>
    </lineage>
</organism>
<dbReference type="AlphaFoldDB" id="A0A3D9ZG24"/>
<keyword evidence="3" id="KW-1185">Reference proteome</keyword>
<feature type="transmembrane region" description="Helical" evidence="1">
    <location>
        <begin position="63"/>
        <end position="83"/>
    </location>
</feature>
<reference evidence="2 3" key="1">
    <citation type="submission" date="2018-08" db="EMBL/GenBank/DDBJ databases">
        <title>Sequencing the genomes of 1000 actinobacteria strains.</title>
        <authorList>
            <person name="Klenk H.-P."/>
        </authorList>
    </citation>
    <scope>NUCLEOTIDE SEQUENCE [LARGE SCALE GENOMIC DNA]</scope>
    <source>
        <strain evidence="2 3">DSM 44099</strain>
    </source>
</reference>
<dbReference type="Proteomes" id="UP000256913">
    <property type="component" value="Unassembled WGS sequence"/>
</dbReference>
<dbReference type="OrthoDB" id="5197449at2"/>
<proteinExistence type="predicted"/>
<feature type="transmembrane region" description="Helical" evidence="1">
    <location>
        <begin position="31"/>
        <end position="51"/>
    </location>
</feature>
<dbReference type="EMBL" id="QUMQ01000001">
    <property type="protein sequence ID" value="REF94813.1"/>
    <property type="molecule type" value="Genomic_DNA"/>
</dbReference>
<comment type="caution">
    <text evidence="2">The sequence shown here is derived from an EMBL/GenBank/DDBJ whole genome shotgun (WGS) entry which is preliminary data.</text>
</comment>
<name>A0A3D9ZG24_9ACTN</name>
<sequence>MEDKDTLNGYLELWKQSVEVQKHFNDIELRIRSLALTVVTFALGGATLAIKDDRSSVLFGVEIHLASAILFAGFVVWVAFYFVDQVWYHRLLVGAVLHAEALERIIDQYLPGAGLTASISKNSAYSFKVRVGRTSKVFTIRSRQKIQIFYTTVSAVLLLLALVIQLGTK</sequence>
<keyword evidence="1" id="KW-0812">Transmembrane</keyword>
<evidence type="ECO:0000313" key="3">
    <source>
        <dbReference type="Proteomes" id="UP000256913"/>
    </source>
</evidence>
<evidence type="ECO:0000256" key="1">
    <source>
        <dbReference type="SAM" id="Phobius"/>
    </source>
</evidence>
<keyword evidence="1" id="KW-1133">Transmembrane helix</keyword>
<dbReference type="RefSeq" id="WP_116066572.1">
    <property type="nucleotide sequence ID" value="NZ_BONB01000001.1"/>
</dbReference>